<dbReference type="EMBL" id="JAUSVX010000023">
    <property type="protein sequence ID" value="MDQ0474446.1"/>
    <property type="molecule type" value="Genomic_DNA"/>
</dbReference>
<dbReference type="InterPro" id="IPR014162">
    <property type="entry name" value="CpoB_C"/>
</dbReference>
<dbReference type="NCBIfam" id="TIGR02795">
    <property type="entry name" value="tol_pal_ybgF"/>
    <property type="match status" value="1"/>
</dbReference>
<dbReference type="HAMAP" id="MF_02066">
    <property type="entry name" value="CpoB"/>
    <property type="match status" value="1"/>
</dbReference>
<name>A0ABU0JJH5_9HYPH</name>
<dbReference type="Proteomes" id="UP001242480">
    <property type="component" value="Unassembled WGS sequence"/>
</dbReference>
<dbReference type="Gene3D" id="1.25.40.10">
    <property type="entry name" value="Tetratricopeptide repeat domain"/>
    <property type="match status" value="1"/>
</dbReference>
<organism evidence="3 4">
    <name type="scientific">Labrys wisconsinensis</name>
    <dbReference type="NCBI Taxonomy" id="425677"/>
    <lineage>
        <taxon>Bacteria</taxon>
        <taxon>Pseudomonadati</taxon>
        <taxon>Pseudomonadota</taxon>
        <taxon>Alphaproteobacteria</taxon>
        <taxon>Hyphomicrobiales</taxon>
        <taxon>Xanthobacteraceae</taxon>
        <taxon>Labrys</taxon>
    </lineage>
</organism>
<feature type="coiled-coil region" evidence="1">
    <location>
        <begin position="40"/>
        <end position="81"/>
    </location>
</feature>
<dbReference type="InterPro" id="IPR019734">
    <property type="entry name" value="TPR_rpt"/>
</dbReference>
<proteinExistence type="inferred from homology"/>
<evidence type="ECO:0000256" key="2">
    <source>
        <dbReference type="SAM" id="MobiDB-lite"/>
    </source>
</evidence>
<feature type="region of interest" description="Disordered" evidence="2">
    <location>
        <begin position="85"/>
        <end position="210"/>
    </location>
</feature>
<keyword evidence="1" id="KW-0131">Cell cycle</keyword>
<keyword evidence="1" id="KW-0574">Periplasm</keyword>
<keyword evidence="1" id="KW-0732">Signal</keyword>
<comment type="caution">
    <text evidence="3">The sequence shown here is derived from an EMBL/GenBank/DDBJ whole genome shotgun (WGS) entry which is preliminary data.</text>
</comment>
<protein>
    <recommendedName>
        <fullName evidence="1">Cell division coordinator CpoB</fullName>
    </recommendedName>
</protein>
<comment type="function">
    <text evidence="1">Mediates coordination of peptidoglycan synthesis and outer membrane constriction during cell division.</text>
</comment>
<keyword evidence="1" id="KW-0132">Cell division</keyword>
<keyword evidence="4" id="KW-1185">Reference proteome</keyword>
<gene>
    <name evidence="1" type="primary">cpoB</name>
    <name evidence="3" type="ORF">QO011_007487</name>
</gene>
<sequence length="332" mass="35403">MMFVLSAAPALAGPFDSTLLPPAPVGGSDGFVLAQTDGTIGDLVARVQRLEGQNRQLTGQVQELQNQLRRAQDDFNRYREDTEFRLQAVEGGKGPAPRPQKKVEAAPPPPQQQQAGLGVPPQTLGTIPVNPGPPALDDGGQPGPDDQQVMADPNAPMTLPGGGYPADGQPRSSLTPPGLPGVAVNTAAPPPLSQQAALSPQAPGPRSAEDEYSADYRLIESGNYEAAEAAFRKFLAAYPKDKRVPDAIHWVGESLFQRKQYRDAAEQFLTVTKNYSGYRRAPSSMYRLGMSLAALGEKEAACATFQEIGRKYPNAAATVKSGVQRETQRNGC</sequence>
<dbReference type="Pfam" id="PF13174">
    <property type="entry name" value="TPR_6"/>
    <property type="match status" value="1"/>
</dbReference>
<dbReference type="RefSeq" id="WP_307284083.1">
    <property type="nucleotide sequence ID" value="NZ_JAUSVX010000023.1"/>
</dbReference>
<evidence type="ECO:0000256" key="1">
    <source>
        <dbReference type="HAMAP-Rule" id="MF_02066"/>
    </source>
</evidence>
<evidence type="ECO:0000313" key="4">
    <source>
        <dbReference type="Proteomes" id="UP001242480"/>
    </source>
</evidence>
<keyword evidence="1" id="KW-0175">Coiled coil</keyword>
<feature type="compositionally biased region" description="Low complexity" evidence="2">
    <location>
        <begin position="135"/>
        <end position="148"/>
    </location>
</feature>
<evidence type="ECO:0000313" key="3">
    <source>
        <dbReference type="EMBL" id="MDQ0474446.1"/>
    </source>
</evidence>
<reference evidence="3 4" key="1">
    <citation type="submission" date="2023-07" db="EMBL/GenBank/DDBJ databases">
        <title>Genomic Encyclopedia of Type Strains, Phase IV (KMG-IV): sequencing the most valuable type-strain genomes for metagenomic binning, comparative biology and taxonomic classification.</title>
        <authorList>
            <person name="Goeker M."/>
        </authorList>
    </citation>
    <scope>NUCLEOTIDE SEQUENCE [LARGE SCALE GENOMIC DNA]</scope>
    <source>
        <strain evidence="3 4">DSM 19619</strain>
    </source>
</reference>
<comment type="subcellular location">
    <subcellularLocation>
        <location evidence="1">Periplasm</location>
    </subcellularLocation>
</comment>
<accession>A0ABU0JJH5</accession>
<feature type="compositionally biased region" description="Low complexity" evidence="2">
    <location>
        <begin position="112"/>
        <end position="122"/>
    </location>
</feature>
<dbReference type="InterPro" id="IPR034706">
    <property type="entry name" value="CpoB"/>
</dbReference>
<dbReference type="InterPro" id="IPR011990">
    <property type="entry name" value="TPR-like_helical_dom_sf"/>
</dbReference>
<dbReference type="SUPFAM" id="SSF48452">
    <property type="entry name" value="TPR-like"/>
    <property type="match status" value="1"/>
</dbReference>
<comment type="similarity">
    <text evidence="1">Belongs to the CpoB family.</text>
</comment>